<keyword evidence="1" id="KW-0347">Helicase</keyword>
<protein>
    <submittedName>
        <fullName evidence="1">DEAD/DEAH box helicase</fullName>
    </submittedName>
</protein>
<keyword evidence="1" id="KW-0547">Nucleotide-binding</keyword>
<proteinExistence type="predicted"/>
<evidence type="ECO:0000313" key="1">
    <source>
        <dbReference type="EMBL" id="QUC66788.1"/>
    </source>
</evidence>
<organism evidence="1 2">
    <name type="scientific">Aristaeella hokkaidonensis</name>
    <dbReference type="NCBI Taxonomy" id="3046382"/>
    <lineage>
        <taxon>Bacteria</taxon>
        <taxon>Bacillati</taxon>
        <taxon>Bacillota</taxon>
        <taxon>Clostridia</taxon>
        <taxon>Eubacteriales</taxon>
        <taxon>Aristaeellaceae</taxon>
        <taxon>Aristaeella</taxon>
    </lineage>
</organism>
<gene>
    <name evidence="1" type="ORF">JYE49_13200</name>
</gene>
<reference evidence="1" key="1">
    <citation type="submission" date="2021-01" db="EMBL/GenBank/DDBJ databases">
        <title>Complete genome sequence of Clostridiales bacterium R-7.</title>
        <authorList>
            <person name="Mahoney-Kurpe S.C."/>
            <person name="Palevich N."/>
            <person name="Koike S."/>
            <person name="Moon C.D."/>
            <person name="Attwood G.T."/>
        </authorList>
    </citation>
    <scope>NUCLEOTIDE SEQUENCE</scope>
    <source>
        <strain evidence="1">R-7</strain>
    </source>
</reference>
<sequence>MNSESTTPSFDSMDLSSEILRAVQAMGFKEPSTVQAKTIPLMMEGHDINAIAPTGTGKTCAFGIPMLEYVQLKDSRVQEIVLAPTRELALQIGEELTKLAKFIDGVRIAVIYGGQSISRQITALKRRPQIVIATPGRLLDHMQRGNIRLDAVHTMVLDEADEMLNMGFVKDVTKIIESTPSDRQLVLFSATTNQDVLTIAWKYQHDPVEITVEATKADRPQITQYVIATEQDCKTDNLLYLLDANVYQRIMIFCNTKFMTDKLTSRLIKEGYNAQCLHGDIPQSKRNTVMNDFKRGKFPILVSTDVAARGIDVDDVEAVINYDLPNENEYYLHRIGRTGRAHKHGVSFSLVTFRESVRMDEILKYMLTAPTPLKFEDDVLRREDGSAFFDNI</sequence>
<keyword evidence="1" id="KW-0067">ATP-binding</keyword>
<evidence type="ECO:0000313" key="2">
    <source>
        <dbReference type="Proteomes" id="UP000682782"/>
    </source>
</evidence>
<dbReference type="EMBL" id="CP068393">
    <property type="protein sequence ID" value="QUC66788.1"/>
    <property type="molecule type" value="Genomic_DNA"/>
</dbReference>
<keyword evidence="2" id="KW-1185">Reference proteome</keyword>
<name>A0AC61NKQ7_9FIRM</name>
<dbReference type="Proteomes" id="UP000682782">
    <property type="component" value="Chromosome"/>
</dbReference>
<accession>A0AC61NKQ7</accession>
<keyword evidence="1" id="KW-0378">Hydrolase</keyword>